<evidence type="ECO:0000256" key="4">
    <source>
        <dbReference type="ARBA" id="ARBA00022741"/>
    </source>
</evidence>
<keyword evidence="4" id="KW-0547">Nucleotide-binding</keyword>
<evidence type="ECO:0000256" key="8">
    <source>
        <dbReference type="SAM" id="MobiDB-lite"/>
    </source>
</evidence>
<keyword evidence="5 9" id="KW-1133">Transmembrane helix</keyword>
<feature type="region of interest" description="Disordered" evidence="8">
    <location>
        <begin position="1"/>
        <end position="21"/>
    </location>
</feature>
<evidence type="ECO:0000256" key="9">
    <source>
        <dbReference type="SAM" id="Phobius"/>
    </source>
</evidence>
<keyword evidence="2" id="KW-1003">Cell membrane</keyword>
<feature type="transmembrane region" description="Helical" evidence="9">
    <location>
        <begin position="73"/>
        <end position="94"/>
    </location>
</feature>
<feature type="transmembrane region" description="Helical" evidence="9">
    <location>
        <begin position="162"/>
        <end position="183"/>
    </location>
</feature>
<evidence type="ECO:0000256" key="5">
    <source>
        <dbReference type="ARBA" id="ARBA00022989"/>
    </source>
</evidence>
<dbReference type="Pfam" id="PF18967">
    <property type="entry name" value="PycTM"/>
    <property type="match status" value="1"/>
</dbReference>
<evidence type="ECO:0000256" key="1">
    <source>
        <dbReference type="ARBA" id="ARBA00004236"/>
    </source>
</evidence>
<keyword evidence="7 9" id="KW-0472">Membrane</keyword>
<accession>A0A437GW68</accession>
<keyword evidence="6" id="KW-0051">Antiviral defense</keyword>
<evidence type="ECO:0000256" key="7">
    <source>
        <dbReference type="ARBA" id="ARBA00023136"/>
    </source>
</evidence>
<keyword evidence="12" id="KW-1185">Reference proteome</keyword>
<comment type="subcellular location">
    <subcellularLocation>
        <location evidence="1">Cell membrane</location>
    </subcellularLocation>
</comment>
<evidence type="ECO:0000259" key="10">
    <source>
        <dbReference type="Pfam" id="PF18967"/>
    </source>
</evidence>
<evidence type="ECO:0000313" key="12">
    <source>
        <dbReference type="Proteomes" id="UP000283003"/>
    </source>
</evidence>
<feature type="compositionally biased region" description="Basic and acidic residues" evidence="8">
    <location>
        <begin position="10"/>
        <end position="20"/>
    </location>
</feature>
<comment type="caution">
    <text evidence="11">The sequence shown here is derived from an EMBL/GenBank/DDBJ whole genome shotgun (WGS) entry which is preliminary data.</text>
</comment>
<dbReference type="EMBL" id="RXOL01000004">
    <property type="protein sequence ID" value="RVQ66378.1"/>
    <property type="molecule type" value="Genomic_DNA"/>
</dbReference>
<evidence type="ECO:0000256" key="6">
    <source>
        <dbReference type="ARBA" id="ARBA00023118"/>
    </source>
</evidence>
<evidence type="ECO:0000256" key="3">
    <source>
        <dbReference type="ARBA" id="ARBA00022692"/>
    </source>
</evidence>
<evidence type="ECO:0000256" key="2">
    <source>
        <dbReference type="ARBA" id="ARBA00022475"/>
    </source>
</evidence>
<organism evidence="11 12">
    <name type="scientific">Croceicoccus ponticola</name>
    <dbReference type="NCBI Taxonomy" id="2217664"/>
    <lineage>
        <taxon>Bacteria</taxon>
        <taxon>Pseudomonadati</taxon>
        <taxon>Pseudomonadota</taxon>
        <taxon>Alphaproteobacteria</taxon>
        <taxon>Sphingomonadales</taxon>
        <taxon>Erythrobacteraceae</taxon>
        <taxon>Croceicoccus</taxon>
    </lineage>
</organism>
<gene>
    <name evidence="11" type="ORF">EKN06_10100</name>
</gene>
<evidence type="ECO:0000313" key="11">
    <source>
        <dbReference type="EMBL" id="RVQ66378.1"/>
    </source>
</evidence>
<dbReference type="AlphaFoldDB" id="A0A437GW68"/>
<protein>
    <recommendedName>
        <fullName evidence="10">Pycsar effector protein domain-containing protein</fullName>
    </recommendedName>
</protein>
<feature type="transmembrane region" description="Helical" evidence="9">
    <location>
        <begin position="48"/>
        <end position="67"/>
    </location>
</feature>
<keyword evidence="3 9" id="KW-0812">Transmembrane</keyword>
<dbReference type="RefSeq" id="WP_127612801.1">
    <property type="nucleotide sequence ID" value="NZ_RXOL01000004.1"/>
</dbReference>
<reference evidence="11 12" key="1">
    <citation type="submission" date="2018-12" db="EMBL/GenBank/DDBJ databases">
        <title>Croceicoccus ponticola sp. nov., a lipolytic bacterium isolated from seawater.</title>
        <authorList>
            <person name="Yoon J.-H."/>
        </authorList>
    </citation>
    <scope>NUCLEOTIDE SEQUENCE [LARGE SCALE GENOMIC DNA]</scope>
    <source>
        <strain evidence="11 12">GM-16</strain>
    </source>
</reference>
<dbReference type="GO" id="GO:0005886">
    <property type="term" value="C:plasma membrane"/>
    <property type="evidence" value="ECO:0007669"/>
    <property type="project" value="UniProtKB-SubCell"/>
</dbReference>
<proteinExistence type="predicted"/>
<dbReference type="InterPro" id="IPR043760">
    <property type="entry name" value="PycTM_dom"/>
</dbReference>
<dbReference type="OrthoDB" id="338959at2"/>
<dbReference type="GO" id="GO:0051607">
    <property type="term" value="P:defense response to virus"/>
    <property type="evidence" value="ECO:0007669"/>
    <property type="project" value="UniProtKB-KW"/>
</dbReference>
<sequence>MAEPAASDVTPEKTTNEHSPKYSAQAVHLVRTATQSNLTLSQMADQKASMLMGATFLVFTIAVGQASRGQFSAALVVLAFFALLSAVFAIVAVAPSVRASRHNGGASNLLFFGVFSHMSEDEFIATVKHELVDDELIYSAMLRDIYQNGQVLQKKKYRFVGYAYVTFLVGLTLTFAIFLYGMVYS</sequence>
<feature type="domain" description="Pycsar effector protein" evidence="10">
    <location>
        <begin position="29"/>
        <end position="179"/>
    </location>
</feature>
<dbReference type="Proteomes" id="UP000283003">
    <property type="component" value="Unassembled WGS sequence"/>
</dbReference>
<dbReference type="GO" id="GO:0000166">
    <property type="term" value="F:nucleotide binding"/>
    <property type="evidence" value="ECO:0007669"/>
    <property type="project" value="UniProtKB-KW"/>
</dbReference>
<name>A0A437GW68_9SPHN</name>